<dbReference type="Pfam" id="PF12770">
    <property type="entry name" value="CHAT"/>
    <property type="match status" value="1"/>
</dbReference>
<dbReference type="PANTHER" id="PTHR47691">
    <property type="entry name" value="REGULATOR-RELATED"/>
    <property type="match status" value="1"/>
</dbReference>
<dbReference type="SMART" id="SM00028">
    <property type="entry name" value="TPR"/>
    <property type="match status" value="4"/>
</dbReference>
<feature type="domain" description="TIR" evidence="1">
    <location>
        <begin position="2"/>
        <end position="130"/>
    </location>
</feature>
<keyword evidence="3" id="KW-1185">Reference proteome</keyword>
<dbReference type="Gene3D" id="3.40.50.300">
    <property type="entry name" value="P-loop containing nucleotide triphosphate hydrolases"/>
    <property type="match status" value="1"/>
</dbReference>
<dbReference type="InterPro" id="IPR019734">
    <property type="entry name" value="TPR_rpt"/>
</dbReference>
<dbReference type="OrthoDB" id="5618688at2"/>
<name>A0A7U7GC20_9GAMM</name>
<evidence type="ECO:0000313" key="2">
    <source>
        <dbReference type="EMBL" id="CDH45646.1"/>
    </source>
</evidence>
<dbReference type="Pfam" id="PF13676">
    <property type="entry name" value="TIR_2"/>
    <property type="match status" value="1"/>
</dbReference>
<dbReference type="InterPro" id="IPR000157">
    <property type="entry name" value="TIR_dom"/>
</dbReference>
<organism evidence="2 3">
    <name type="scientific">Candidatus Contendobacter odensis Run_B_J11</name>
    <dbReference type="NCBI Taxonomy" id="1400861"/>
    <lineage>
        <taxon>Bacteria</taxon>
        <taxon>Pseudomonadati</taxon>
        <taxon>Pseudomonadota</taxon>
        <taxon>Gammaproteobacteria</taxon>
        <taxon>Candidatus Competibacteraceae</taxon>
        <taxon>Candidatus Contendibacter</taxon>
    </lineage>
</organism>
<dbReference type="Gene3D" id="3.40.50.10140">
    <property type="entry name" value="Toll/interleukin-1 receptor homology (TIR) domain"/>
    <property type="match status" value="1"/>
</dbReference>
<evidence type="ECO:0000313" key="3">
    <source>
        <dbReference type="Proteomes" id="UP000019184"/>
    </source>
</evidence>
<dbReference type="SUPFAM" id="SSF52540">
    <property type="entry name" value="P-loop containing nucleoside triphosphate hydrolases"/>
    <property type="match status" value="1"/>
</dbReference>
<dbReference type="RefSeq" id="WP_034433577.1">
    <property type="nucleotide sequence ID" value="NZ_CBTK010000193.1"/>
</dbReference>
<dbReference type="InterPro" id="IPR024983">
    <property type="entry name" value="CHAT_dom"/>
</dbReference>
<dbReference type="SUPFAM" id="SSF48452">
    <property type="entry name" value="TPR-like"/>
    <property type="match status" value="2"/>
</dbReference>
<dbReference type="EMBL" id="CBTK010000193">
    <property type="protein sequence ID" value="CDH45646.1"/>
    <property type="molecule type" value="Genomic_DNA"/>
</dbReference>
<proteinExistence type="predicted"/>
<dbReference type="SUPFAM" id="SSF52200">
    <property type="entry name" value="Toll/Interleukin receptor TIR domain"/>
    <property type="match status" value="1"/>
</dbReference>
<accession>A0A7U7GC20</accession>
<sequence length="1418" mass="156249">MAAPSIVVCHAPPDTAFARDLALALETCRLRVWRDIHELRGGDRIVPEVRWAIEKARQVIVVIGLNTGDPAGLRREIELAQEVERGRMDAYRVIPLLLPGTDHSVLSRWFSPPPRTTPIQLTADGLGAALPTLLAILGEPLPSDAATDRSPSPLTELTLTFSPADSPNAGAWQLVACLHLHPESPMTVSASAILGSLPPPPDAAILRWYWHSYPCWPTDTVRKFARHADARLVDWGCALYQATLATPNLRELITAWRDVPDPRERRLVIQADATSPTTMTALDLPWELLHDGSDFLLQAKQPVQFLRRLAGGSDFFAPAPTPLRVLVVSPRPDTEPTGHPDHRRSALPLLEALDGLSALVEPTVLRSPTQAALEKQLNDAWAAGRLFTILHLDCYLREGPDHGDILLGFEAGHNVDTPLCRNADFIAAPVLAALLCTYRIRLVALVRPPDSSGSILMARLAKLLLAVGAAAVITVHPDAPHETLRRFWSAFYEESLRGARISQALFAGQRRLASDSYRAPGLGGIGIHLHDWSVCALYLGQSDPRLVLRPPLDLWRWLISAPLPFSLGLLPSPPPIGYIGRGRELLVMERLLENQAPLFLRGPGGIGKTAVAAALANWLAHCGRYRQIAYVSDGNARDPRALLETLGRQLLSTGKHWSVDQYPTWWQALDHVRQTLRPQPILIVLDQLERWPSEQDEVFDQFWKALLYEWPELQLLGLGRAGPPPFAQPWMEMALGPMEDTDAILLIGRTLAVAGEAPPTADSGSGFSQLCELVTLAGGHPGALLRVAHEIGVRGVSVTQTLLHSLRAGLRRQGDDPKWPLYLSLELVLRQLPPDDRERLAVLAFFKGGANRIALGHALTLDTLSIGAFCERLIALGLAEDQGYGHLRFDPALIHYLGSQLDLNSRAVWRERWRTGMEQLLAVLYPQSFKDSTRAHRLLRLELPNLLALLRDTPRHVDPERIARLANQLEQLLAGLGTSAALTEVVAARERASRALPDWSRIRFETERLRIERLRDEGALEDALWVARQLLRQCQDAGSDAYIGAAYDLAHAHFQLGKLLKLSSAVEPAAQEFAEARQKFQALADAGNTNAGRMAAVAEAETGDCLTDLRRLNDAATAYEAALAYTVLNRVNPMVAANQLQLGLVRQRQGRYAEAAVLYDTARQTFETLGTSEGAAQAWRQLGLARKLNGEMEAALYACRQALYRYEQQHNHAAMAEILSEIGHLHQALNQLEAAAQAYQRMADLCAQLNDGHGEEAGRNKLASILILLRRHDEARKELYRASECNLPESPTARNWAIRRGLRDVGQAVENPGIADQARQQSIQKYLAYRRAGGENTNPGARLCTQISPAIQRGETTALTARLHQIGASPNVPPTGKLLITKLCAILAGSRDPTLATDPELHYQYAAEIQLLLEELRK</sequence>
<dbReference type="InterPro" id="IPR011990">
    <property type="entry name" value="TPR-like_helical_dom_sf"/>
</dbReference>
<dbReference type="InterPro" id="IPR002182">
    <property type="entry name" value="NB-ARC"/>
</dbReference>
<dbReference type="PANTHER" id="PTHR47691:SF3">
    <property type="entry name" value="HTH-TYPE TRANSCRIPTIONAL REGULATOR RV0890C-RELATED"/>
    <property type="match status" value="1"/>
</dbReference>
<reference evidence="2 3" key="1">
    <citation type="journal article" date="2014" name="ISME J.">
        <title>Candidatus Competibacter-lineage genomes retrieved from metagenomes reveal functional metabolic diversity.</title>
        <authorList>
            <person name="McIlroy S.J."/>
            <person name="Albertsen M."/>
            <person name="Andresen E.K."/>
            <person name="Saunders A.M."/>
            <person name="Kristiansen R."/>
            <person name="Stokholm-Bjerregaard M."/>
            <person name="Nielsen K.L."/>
            <person name="Nielsen P.H."/>
        </authorList>
    </citation>
    <scope>NUCLEOTIDE SEQUENCE [LARGE SCALE GENOMIC DNA]</scope>
    <source>
        <strain evidence="2 3">Run_B_J11</strain>
    </source>
</reference>
<dbReference type="InterPro" id="IPR035897">
    <property type="entry name" value="Toll_tir_struct_dom_sf"/>
</dbReference>
<dbReference type="InterPro" id="IPR027417">
    <property type="entry name" value="P-loop_NTPase"/>
</dbReference>
<comment type="caution">
    <text evidence="2">The sequence shown here is derived from an EMBL/GenBank/DDBJ whole genome shotgun (WGS) entry which is preliminary data.</text>
</comment>
<dbReference type="Proteomes" id="UP000019184">
    <property type="component" value="Unassembled WGS sequence"/>
</dbReference>
<dbReference type="PROSITE" id="PS50104">
    <property type="entry name" value="TIR"/>
    <property type="match status" value="1"/>
</dbReference>
<dbReference type="Gene3D" id="1.25.40.10">
    <property type="entry name" value="Tetratricopeptide repeat domain"/>
    <property type="match status" value="2"/>
</dbReference>
<evidence type="ECO:0000259" key="1">
    <source>
        <dbReference type="PROSITE" id="PS50104"/>
    </source>
</evidence>
<protein>
    <recommendedName>
        <fullName evidence="1">TIR domain-containing protein</fullName>
    </recommendedName>
</protein>
<gene>
    <name evidence="2" type="ORF">BN874_2720008</name>
</gene>
<dbReference type="Pfam" id="PF00931">
    <property type="entry name" value="NB-ARC"/>
    <property type="match status" value="1"/>
</dbReference>
<dbReference type="GO" id="GO:0007165">
    <property type="term" value="P:signal transduction"/>
    <property type="evidence" value="ECO:0007669"/>
    <property type="project" value="InterPro"/>
</dbReference>